<comment type="caution">
    <text evidence="1">The sequence shown here is derived from an EMBL/GenBank/DDBJ whole genome shotgun (WGS) entry which is preliminary data.</text>
</comment>
<reference evidence="1" key="1">
    <citation type="journal article" date="2021" name="Sci. Adv.">
        <title>The American lobster genome reveals insights on longevity, neural, and immune adaptations.</title>
        <authorList>
            <person name="Polinski J.M."/>
            <person name="Zimin A.V."/>
            <person name="Clark K.F."/>
            <person name="Kohn A.B."/>
            <person name="Sadowski N."/>
            <person name="Timp W."/>
            <person name="Ptitsyn A."/>
            <person name="Khanna P."/>
            <person name="Romanova D.Y."/>
            <person name="Williams P."/>
            <person name="Greenwood S.J."/>
            <person name="Moroz L.L."/>
            <person name="Walt D.R."/>
            <person name="Bodnar A.G."/>
        </authorList>
    </citation>
    <scope>NUCLEOTIDE SEQUENCE</scope>
    <source>
        <strain evidence="1">GMGI-L3</strain>
    </source>
</reference>
<organism evidence="1 2">
    <name type="scientific">Homarus americanus</name>
    <name type="common">American lobster</name>
    <dbReference type="NCBI Taxonomy" id="6706"/>
    <lineage>
        <taxon>Eukaryota</taxon>
        <taxon>Metazoa</taxon>
        <taxon>Ecdysozoa</taxon>
        <taxon>Arthropoda</taxon>
        <taxon>Crustacea</taxon>
        <taxon>Multicrustacea</taxon>
        <taxon>Malacostraca</taxon>
        <taxon>Eumalacostraca</taxon>
        <taxon>Eucarida</taxon>
        <taxon>Decapoda</taxon>
        <taxon>Pleocyemata</taxon>
        <taxon>Astacidea</taxon>
        <taxon>Nephropoidea</taxon>
        <taxon>Nephropidae</taxon>
        <taxon>Homarus</taxon>
    </lineage>
</organism>
<dbReference type="Proteomes" id="UP000747542">
    <property type="component" value="Unassembled WGS sequence"/>
</dbReference>
<sequence>MQVKFNTVANNPQGRGKSSALLTFFKHANKKSSDDDPATLEIGDEAEVTLQLLAVDFEGFESDYLSPSASCLPELPTPPL</sequence>
<protein>
    <submittedName>
        <fullName evidence="1">Uncharacterized protein</fullName>
    </submittedName>
</protein>
<evidence type="ECO:0000313" key="2">
    <source>
        <dbReference type="Proteomes" id="UP000747542"/>
    </source>
</evidence>
<keyword evidence="2" id="KW-1185">Reference proteome</keyword>
<proteinExistence type="predicted"/>
<dbReference type="EMBL" id="JAHLQT010040257">
    <property type="protein sequence ID" value="KAG7155961.1"/>
    <property type="molecule type" value="Genomic_DNA"/>
</dbReference>
<gene>
    <name evidence="1" type="ORF">Hamer_G012110</name>
</gene>
<evidence type="ECO:0000313" key="1">
    <source>
        <dbReference type="EMBL" id="KAG7155961.1"/>
    </source>
</evidence>
<name>A0A8J5MLN3_HOMAM</name>
<accession>A0A8J5MLN3</accession>
<dbReference type="AlphaFoldDB" id="A0A8J5MLN3"/>